<dbReference type="Pfam" id="PF00722">
    <property type="entry name" value="Glyco_hydro_16"/>
    <property type="match status" value="1"/>
</dbReference>
<dbReference type="InterPro" id="IPR000757">
    <property type="entry name" value="Beta-glucanase-like"/>
</dbReference>
<reference evidence="4 5" key="1">
    <citation type="submission" date="2019-02" db="EMBL/GenBank/DDBJ databases">
        <title>Deep-cultivation of Planctomycetes and their phenomic and genomic characterization uncovers novel biology.</title>
        <authorList>
            <person name="Wiegand S."/>
            <person name="Jogler M."/>
            <person name="Boedeker C."/>
            <person name="Pinto D."/>
            <person name="Vollmers J."/>
            <person name="Rivas-Marin E."/>
            <person name="Kohn T."/>
            <person name="Peeters S.H."/>
            <person name="Heuer A."/>
            <person name="Rast P."/>
            <person name="Oberbeckmann S."/>
            <person name="Bunk B."/>
            <person name="Jeske O."/>
            <person name="Meyerdierks A."/>
            <person name="Storesund J.E."/>
            <person name="Kallscheuer N."/>
            <person name="Luecker S."/>
            <person name="Lage O.M."/>
            <person name="Pohl T."/>
            <person name="Merkel B.J."/>
            <person name="Hornburger P."/>
            <person name="Mueller R.-W."/>
            <person name="Bruemmer F."/>
            <person name="Labrenz M."/>
            <person name="Spormann A.M."/>
            <person name="Op den Camp H."/>
            <person name="Overmann J."/>
            <person name="Amann R."/>
            <person name="Jetten M.S.M."/>
            <person name="Mascher T."/>
            <person name="Medema M.H."/>
            <person name="Devos D.P."/>
            <person name="Kaster A.-K."/>
            <person name="Ovreas L."/>
            <person name="Rohde M."/>
            <person name="Galperin M.Y."/>
            <person name="Jogler C."/>
        </authorList>
    </citation>
    <scope>NUCLEOTIDE SEQUENCE [LARGE SCALE GENOMIC DNA]</scope>
    <source>
        <strain evidence="4 5">Pan265</strain>
    </source>
</reference>
<keyword evidence="5" id="KW-1185">Reference proteome</keyword>
<dbReference type="Proteomes" id="UP000320386">
    <property type="component" value="Chromosome"/>
</dbReference>
<dbReference type="EC" id="3.2.1.73" evidence="4"/>
<feature type="signal peptide" evidence="2">
    <location>
        <begin position="1"/>
        <end position="26"/>
    </location>
</feature>
<evidence type="ECO:0000256" key="1">
    <source>
        <dbReference type="ARBA" id="ARBA00006865"/>
    </source>
</evidence>
<dbReference type="Pfam" id="PF07589">
    <property type="entry name" value="PEP-CTERM"/>
    <property type="match status" value="1"/>
</dbReference>
<keyword evidence="4" id="KW-0378">Hydrolase</keyword>
<name>A0A518BY42_9BACT</name>
<dbReference type="SUPFAM" id="SSF63446">
    <property type="entry name" value="Type I dockerin domain"/>
    <property type="match status" value="1"/>
</dbReference>
<dbReference type="SUPFAM" id="SSF49899">
    <property type="entry name" value="Concanavalin A-like lectins/glucanases"/>
    <property type="match status" value="1"/>
</dbReference>
<dbReference type="RefSeq" id="WP_145447257.1">
    <property type="nucleotide sequence ID" value="NZ_CP036280.1"/>
</dbReference>
<dbReference type="OrthoDB" id="233689at2"/>
<feature type="domain" description="GH16" evidence="3">
    <location>
        <begin position="23"/>
        <end position="262"/>
    </location>
</feature>
<dbReference type="InterPro" id="IPR036439">
    <property type="entry name" value="Dockerin_dom_sf"/>
</dbReference>
<evidence type="ECO:0000313" key="4">
    <source>
        <dbReference type="EMBL" id="QDU71874.1"/>
    </source>
</evidence>
<dbReference type="PROSITE" id="PS51762">
    <property type="entry name" value="GH16_2"/>
    <property type="match status" value="1"/>
</dbReference>
<dbReference type="InterPro" id="IPR013320">
    <property type="entry name" value="ConA-like_dom_sf"/>
</dbReference>
<dbReference type="GO" id="GO:0000272">
    <property type="term" value="P:polysaccharide catabolic process"/>
    <property type="evidence" value="ECO:0007669"/>
    <property type="project" value="InterPro"/>
</dbReference>
<evidence type="ECO:0000256" key="2">
    <source>
        <dbReference type="SAM" id="SignalP"/>
    </source>
</evidence>
<dbReference type="GO" id="GO:0042972">
    <property type="term" value="F:licheninase activity"/>
    <property type="evidence" value="ECO:0007669"/>
    <property type="project" value="UniProtKB-EC"/>
</dbReference>
<keyword evidence="4" id="KW-0326">Glycosidase</keyword>
<feature type="chain" id="PRO_5022172437" evidence="2">
    <location>
        <begin position="27"/>
        <end position="634"/>
    </location>
</feature>
<dbReference type="Gene3D" id="2.60.120.200">
    <property type="match status" value="1"/>
</dbReference>
<protein>
    <submittedName>
        <fullName evidence="4">Beta-glucanase</fullName>
        <ecNumber evidence="4">3.2.1.73</ecNumber>
    </submittedName>
</protein>
<dbReference type="KEGG" id="mcad:Pan265_17320"/>
<evidence type="ECO:0000313" key="5">
    <source>
        <dbReference type="Proteomes" id="UP000320386"/>
    </source>
</evidence>
<dbReference type="AlphaFoldDB" id="A0A518BY42"/>
<accession>A0A518BY42</accession>
<gene>
    <name evidence="4" type="ORF">Pan265_17320</name>
</gene>
<evidence type="ECO:0000259" key="3">
    <source>
        <dbReference type="PROSITE" id="PS51762"/>
    </source>
</evidence>
<comment type="similarity">
    <text evidence="1">Belongs to the glycosyl hydrolase 16 family.</text>
</comment>
<keyword evidence="2" id="KW-0732">Signal</keyword>
<organism evidence="4 5">
    <name type="scientific">Mucisphaera calidilacus</name>
    <dbReference type="NCBI Taxonomy" id="2527982"/>
    <lineage>
        <taxon>Bacteria</taxon>
        <taxon>Pseudomonadati</taxon>
        <taxon>Planctomycetota</taxon>
        <taxon>Phycisphaerae</taxon>
        <taxon>Phycisphaerales</taxon>
        <taxon>Phycisphaeraceae</taxon>
        <taxon>Mucisphaera</taxon>
    </lineage>
</organism>
<dbReference type="Gene3D" id="1.10.1330.10">
    <property type="entry name" value="Dockerin domain"/>
    <property type="match status" value="1"/>
</dbReference>
<dbReference type="InterPro" id="IPR013424">
    <property type="entry name" value="Ice-binding_C"/>
</dbReference>
<proteinExistence type="inferred from homology"/>
<sequence length="634" mass="68224" precursor="true">MLASHNPHTTRSLLTLTLLGCLPALAIADAPQVLLDDQFNGSGNVAYEDWRLPADGPAAFYGRTQAKVDPAANTPQQENGHATLTLDTYFPDDPGEAFHGHEMISKRVFARGGGVSFEWRSRIDESTVPAGVGGIVNGLFTYDVTRSDSSNEPVRDEIDFELLTNELVSGQDRPFTNIYSEEGFNGVTGDGAFVTPVSDLGAYHTYRVDWHRDRVDWYVDDVLVRTETENVPDDPMTLRANIWATDAGFSEAYDASLQPTSVEAQNQAIDANIDYIKVTEKAAAFDSNLSTTVRGDNLLIDSSFTPDPGPEFGVPDEGNFTGGWKAFSNAFPQSTPSNEGIAAFDGDDASGKFFGSFFSGGDSVMIQRVTEDQAGHSFDDMEFEATFRMLTPSGSDSIVGTQNIALTVVQFFDEDFNLIMDPNNTEEALNGEIATIIDGRIASTPENTWIEANLGLIAPAGTYAIEVVHVFVQTANNFEGGFLAEGGAVWVDGNELRFLYDILDVDRDGDTSVVDLDTLLQTISGGDADASDPLDVNQDGVLNQQDALDWLTEFGSLPGDANLDGVVDLLDLSVLASNFDTPGNGWSTGDFNGDISVDLLDLSTLASNFESSGSVPEPTSLALLGLSALALRRH</sequence>
<dbReference type="CDD" id="cd00413">
    <property type="entry name" value="Glyco_hydrolase_16"/>
    <property type="match status" value="1"/>
</dbReference>
<dbReference type="EMBL" id="CP036280">
    <property type="protein sequence ID" value="QDU71874.1"/>
    <property type="molecule type" value="Genomic_DNA"/>
</dbReference>